<reference evidence="1 2" key="1">
    <citation type="journal article" date="2012" name="J. Bacteriol.">
        <title>Complete Genome Sequence of Leptospirillum ferrooxidans Strain C2-3, Isolated from a Fresh Volcanic Ash Deposit on the Island of Miyake, Japan.</title>
        <authorList>
            <person name="Fujimura R."/>
            <person name="Sato Y."/>
            <person name="Nishizawa T."/>
            <person name="Oshima K."/>
            <person name="Kim S.-W."/>
            <person name="Hattori M."/>
            <person name="Kamijo T."/>
            <person name="Ohta H."/>
        </authorList>
    </citation>
    <scope>NUCLEOTIDE SEQUENCE [LARGE SCALE GENOMIC DNA]</scope>
    <source>
        <strain evidence="1 2">C2-3</strain>
    </source>
</reference>
<gene>
    <name evidence="1" type="ordered locus">LFE_2123</name>
</gene>
<evidence type="ECO:0000313" key="2">
    <source>
        <dbReference type="Proteomes" id="UP000007382"/>
    </source>
</evidence>
<dbReference type="AlphaFoldDB" id="I0IR97"/>
<proteinExistence type="predicted"/>
<name>I0IR97_LEPFC</name>
<dbReference type="PATRIC" id="fig|1162668.3.peg.2513"/>
<dbReference type="STRING" id="1162668.LFE_2123"/>
<evidence type="ECO:0000313" key="1">
    <source>
        <dbReference type="EMBL" id="BAM07796.1"/>
    </source>
</evidence>
<accession>I0IR97</accession>
<sequence>MIRPLADGKQPLPDGADIPALLDGLPILLKIFLAMDGSLTRLLALTIGAPVVARIIPGEEGERRVFLGTNRYPELVMASSRMAPGGDFSRTWEILSDPRPIGTAFVERGEPMIRENLSFMRRSGTPITPDPWHGQPLWMRSYILSNMAGARISIQEIFLPSLMEFLV</sequence>
<keyword evidence="2" id="KW-1185">Reference proteome</keyword>
<dbReference type="InterPro" id="IPR028978">
    <property type="entry name" value="Chorismate_lyase_/UTRA_dom_sf"/>
</dbReference>
<dbReference type="SUPFAM" id="SSF64288">
    <property type="entry name" value="Chorismate lyase-like"/>
    <property type="match status" value="1"/>
</dbReference>
<organism evidence="1 2">
    <name type="scientific">Leptospirillum ferrooxidans (strain C2-3)</name>
    <dbReference type="NCBI Taxonomy" id="1162668"/>
    <lineage>
        <taxon>Bacteria</taxon>
        <taxon>Pseudomonadati</taxon>
        <taxon>Nitrospirota</taxon>
        <taxon>Nitrospiria</taxon>
        <taxon>Nitrospirales</taxon>
        <taxon>Nitrospiraceae</taxon>
        <taxon>Leptospirillum</taxon>
    </lineage>
</organism>
<evidence type="ECO:0008006" key="3">
    <source>
        <dbReference type="Google" id="ProtNLM"/>
    </source>
</evidence>
<protein>
    <recommendedName>
        <fullName evidence="3">Chorismate lyase</fullName>
    </recommendedName>
</protein>
<reference evidence="2" key="2">
    <citation type="submission" date="2012-03" db="EMBL/GenBank/DDBJ databases">
        <title>The complete genome sequence of the pioneer microbe on fresh volcanic deposit, Leptospirillum ferrooxidans strain C2-3.</title>
        <authorList>
            <person name="Fujimura R."/>
            <person name="Sato Y."/>
            <person name="Nishizawa T."/>
            <person name="Nanba K."/>
            <person name="Oshima K."/>
            <person name="Hattori M."/>
            <person name="Kamijo T."/>
            <person name="Ohta H."/>
        </authorList>
    </citation>
    <scope>NUCLEOTIDE SEQUENCE [LARGE SCALE GENOMIC DNA]</scope>
    <source>
        <strain evidence="2">C2-3</strain>
    </source>
</reference>
<dbReference type="KEGG" id="lfc:LFE_2123"/>
<dbReference type="RefSeq" id="WP_014450279.1">
    <property type="nucleotide sequence ID" value="NC_017094.1"/>
</dbReference>
<dbReference type="HOGENOM" id="CLU_1592542_0_0_0"/>
<dbReference type="Proteomes" id="UP000007382">
    <property type="component" value="Chromosome"/>
</dbReference>
<dbReference type="Gene3D" id="3.40.1410.10">
    <property type="entry name" value="Chorismate lyase-like"/>
    <property type="match status" value="1"/>
</dbReference>
<dbReference type="EMBL" id="AP012342">
    <property type="protein sequence ID" value="BAM07796.1"/>
    <property type="molecule type" value="Genomic_DNA"/>
</dbReference>